<organism evidence="2">
    <name type="scientific">Clostridioides difficile</name>
    <name type="common">Peptoclostridium difficile</name>
    <dbReference type="NCBI Taxonomy" id="1496"/>
    <lineage>
        <taxon>Bacteria</taxon>
        <taxon>Bacillati</taxon>
        <taxon>Bacillota</taxon>
        <taxon>Clostridia</taxon>
        <taxon>Peptostreptococcales</taxon>
        <taxon>Peptostreptococcaceae</taxon>
        <taxon>Clostridioides</taxon>
    </lineage>
</organism>
<sequence>MGVRIDKGQGNQKRGQYQSAQRNPRPAVLPGDQPEQYAGQQLD</sequence>
<evidence type="ECO:0000313" key="2">
    <source>
        <dbReference type="EMBL" id="CDT29997.1"/>
    </source>
</evidence>
<name>A0A069AW48_CLODI</name>
<proteinExistence type="predicted"/>
<evidence type="ECO:0000256" key="1">
    <source>
        <dbReference type="SAM" id="MobiDB-lite"/>
    </source>
</evidence>
<accession>A0A069AW48</accession>
<reference evidence="2" key="1">
    <citation type="submission" date="2014-07" db="EMBL/GenBank/DDBJ databases">
        <authorList>
            <person name="Monot Marc"/>
        </authorList>
    </citation>
    <scope>NUCLEOTIDE SEQUENCE</scope>
    <source>
        <strain evidence="2">7032989</strain>
    </source>
</reference>
<gene>
    <name evidence="2" type="ORF">BN1095_4140001</name>
</gene>
<dbReference type="EMBL" id="LK933088">
    <property type="protein sequence ID" value="CDT29997.1"/>
    <property type="molecule type" value="Genomic_DNA"/>
</dbReference>
<feature type="compositionally biased region" description="Polar residues" evidence="1">
    <location>
        <begin position="9"/>
        <end position="22"/>
    </location>
</feature>
<feature type="region of interest" description="Disordered" evidence="1">
    <location>
        <begin position="1"/>
        <end position="43"/>
    </location>
</feature>
<protein>
    <submittedName>
        <fullName evidence="2">Uncharacterized protein</fullName>
    </submittedName>
</protein>
<dbReference type="AlphaFoldDB" id="A0A069AW48"/>